<evidence type="ECO:0000259" key="7">
    <source>
        <dbReference type="PROSITE" id="PS50157"/>
    </source>
</evidence>
<feature type="compositionally biased region" description="Basic and acidic residues" evidence="6">
    <location>
        <begin position="914"/>
        <end position="924"/>
    </location>
</feature>
<proteinExistence type="predicted"/>
<feature type="compositionally biased region" description="Basic and acidic residues" evidence="6">
    <location>
        <begin position="1009"/>
        <end position="1021"/>
    </location>
</feature>
<evidence type="ECO:0008006" key="11">
    <source>
        <dbReference type="Google" id="ProtNLM"/>
    </source>
</evidence>
<evidence type="ECO:0000259" key="8">
    <source>
        <dbReference type="PROSITE" id="PS50174"/>
    </source>
</evidence>
<dbReference type="PANTHER" id="PTHR17614:SF11">
    <property type="entry name" value="G PATCH DOMAIN-CONTAINING PROTEIN 8"/>
    <property type="match status" value="1"/>
</dbReference>
<feature type="domain" description="G-patch" evidence="8">
    <location>
        <begin position="41"/>
        <end position="87"/>
    </location>
</feature>
<evidence type="ECO:0000313" key="9">
    <source>
        <dbReference type="EMBL" id="KAK5913662.1"/>
    </source>
</evidence>
<feature type="compositionally biased region" description="Low complexity" evidence="6">
    <location>
        <begin position="328"/>
        <end position="337"/>
    </location>
</feature>
<dbReference type="GO" id="GO:0003676">
    <property type="term" value="F:nucleic acid binding"/>
    <property type="evidence" value="ECO:0007669"/>
    <property type="project" value="InterPro"/>
</dbReference>
<feature type="compositionally biased region" description="Low complexity" evidence="6">
    <location>
        <begin position="986"/>
        <end position="1000"/>
    </location>
</feature>
<keyword evidence="10" id="KW-1185">Reference proteome</keyword>
<feature type="region of interest" description="Disordered" evidence="6">
    <location>
        <begin position="429"/>
        <end position="530"/>
    </location>
</feature>
<evidence type="ECO:0000256" key="4">
    <source>
        <dbReference type="PROSITE-ProRule" id="PRU00042"/>
    </source>
</evidence>
<dbReference type="Proteomes" id="UP001331515">
    <property type="component" value="Unassembled WGS sequence"/>
</dbReference>
<feature type="compositionally biased region" description="Low complexity" evidence="6">
    <location>
        <begin position="791"/>
        <end position="814"/>
    </location>
</feature>
<feature type="compositionally biased region" description="Polar residues" evidence="6">
    <location>
        <begin position="265"/>
        <end position="281"/>
    </location>
</feature>
<feature type="compositionally biased region" description="Low complexity" evidence="6">
    <location>
        <begin position="598"/>
        <end position="608"/>
    </location>
</feature>
<feature type="compositionally biased region" description="Basic residues" evidence="6">
    <location>
        <begin position="689"/>
        <end position="701"/>
    </location>
</feature>
<dbReference type="EMBL" id="JAURVH010001527">
    <property type="protein sequence ID" value="KAK5913662.1"/>
    <property type="molecule type" value="Genomic_DNA"/>
</dbReference>
<feature type="domain" description="C2H2-type" evidence="7">
    <location>
        <begin position="137"/>
        <end position="166"/>
    </location>
</feature>
<evidence type="ECO:0000313" key="10">
    <source>
        <dbReference type="Proteomes" id="UP001331515"/>
    </source>
</evidence>
<dbReference type="Pfam" id="PF01585">
    <property type="entry name" value="G-patch"/>
    <property type="match status" value="1"/>
</dbReference>
<dbReference type="InterPro" id="IPR000467">
    <property type="entry name" value="G_patch_dom"/>
</dbReference>
<evidence type="ECO:0000256" key="6">
    <source>
        <dbReference type="SAM" id="MobiDB-lite"/>
    </source>
</evidence>
<evidence type="ECO:0000256" key="2">
    <source>
        <dbReference type="ARBA" id="ARBA00022771"/>
    </source>
</evidence>
<evidence type="ECO:0000256" key="3">
    <source>
        <dbReference type="ARBA" id="ARBA00022833"/>
    </source>
</evidence>
<feature type="compositionally biased region" description="Basic residues" evidence="6">
    <location>
        <begin position="947"/>
        <end position="964"/>
    </location>
</feature>
<feature type="coiled-coil region" evidence="5">
    <location>
        <begin position="92"/>
        <end position="133"/>
    </location>
</feature>
<dbReference type="GO" id="GO:0005634">
    <property type="term" value="C:nucleus"/>
    <property type="evidence" value="ECO:0007669"/>
    <property type="project" value="TreeGrafter"/>
</dbReference>
<dbReference type="PROSITE" id="PS00028">
    <property type="entry name" value="ZINC_FINGER_C2H2_1"/>
    <property type="match status" value="1"/>
</dbReference>
<feature type="compositionally biased region" description="Low complexity" evidence="6">
    <location>
        <begin position="965"/>
        <end position="978"/>
    </location>
</feature>
<organism evidence="9 10">
    <name type="scientific">Champsocephalus gunnari</name>
    <name type="common">Mackerel icefish</name>
    <dbReference type="NCBI Taxonomy" id="52237"/>
    <lineage>
        <taxon>Eukaryota</taxon>
        <taxon>Metazoa</taxon>
        <taxon>Chordata</taxon>
        <taxon>Craniata</taxon>
        <taxon>Vertebrata</taxon>
        <taxon>Euteleostomi</taxon>
        <taxon>Actinopterygii</taxon>
        <taxon>Neopterygii</taxon>
        <taxon>Teleostei</taxon>
        <taxon>Neoteleostei</taxon>
        <taxon>Acanthomorphata</taxon>
        <taxon>Eupercaria</taxon>
        <taxon>Perciformes</taxon>
        <taxon>Notothenioidei</taxon>
        <taxon>Channichthyidae</taxon>
        <taxon>Champsocephalus</taxon>
    </lineage>
</organism>
<feature type="compositionally biased region" description="Low complexity" evidence="6">
    <location>
        <begin position="1045"/>
        <end position="1056"/>
    </location>
</feature>
<feature type="compositionally biased region" description="Basic and acidic residues" evidence="6">
    <location>
        <begin position="832"/>
        <end position="846"/>
    </location>
</feature>
<reference evidence="9 10" key="1">
    <citation type="journal article" date="2023" name="Mol. Biol. Evol.">
        <title>Genomics of Secondarily Temperate Adaptation in the Only Non-Antarctic Icefish.</title>
        <authorList>
            <person name="Rivera-Colon A.G."/>
            <person name="Rayamajhi N."/>
            <person name="Minhas B.F."/>
            <person name="Madrigal G."/>
            <person name="Bilyk K.T."/>
            <person name="Yoon V."/>
            <person name="Hune M."/>
            <person name="Gregory S."/>
            <person name="Cheng C.H.C."/>
            <person name="Catchen J.M."/>
        </authorList>
    </citation>
    <scope>NUCLEOTIDE SEQUENCE [LARGE SCALE GENOMIC DNA]</scope>
    <source>
        <tissue evidence="9">White muscle</tissue>
    </source>
</reference>
<protein>
    <recommendedName>
        <fullName evidence="11">G patch domain containing 8</fullName>
    </recommendedName>
</protein>
<feature type="compositionally biased region" description="Low complexity" evidence="6">
    <location>
        <begin position="352"/>
        <end position="361"/>
    </location>
</feature>
<comment type="caution">
    <text evidence="9">The sequence shown here is derived from an EMBL/GenBank/DDBJ whole genome shotgun (WGS) entry which is preliminary data.</text>
</comment>
<feature type="compositionally biased region" description="Basic residues" evidence="6">
    <location>
        <begin position="647"/>
        <end position="667"/>
    </location>
</feature>
<feature type="compositionally biased region" description="Basic and acidic residues" evidence="6">
    <location>
        <begin position="668"/>
        <end position="677"/>
    </location>
</feature>
<dbReference type="PANTHER" id="PTHR17614">
    <property type="entry name" value="ZINC FINGER-CONTAINING"/>
    <property type="match status" value="1"/>
</dbReference>
<keyword evidence="1" id="KW-0479">Metal-binding</keyword>
<sequence length="1515" mass="166850">MADRFSRFNEERDFKGGNHFDQYEEGHLELEQASLDKPIESDNIGHRLLQKHGWKSGQGLGKSMQGRTDPVPITLKYDVMGMGRMEMELDYAEDATEKRRVLEVEKEDTEELRQKYKDQVEKEKAIAKALEDLRANFYCELCEKQYTKHQEFDNHINSYDHAHKQRLKELKQREFARNVSSRSRKGGKKQEKMLRRLHELAEQRKQQDRTPGSGPMFKPTTVAVDGETLEDGDIMPENTDLTDCVPEAPLEENIEEASPKPAPTISFSLGRNNSSSPTPSGASKVSVSFSFAKKAPVKLETAAAVFADHGEEAMEDEESQDGEKAGGQEEVSGSSSDSPKEGEGEGEGGSEAGESVSVAVAEEVEQPDDGASLASTLNKLKMMMKKEEGYAGQEPEYYHYIPPVHCRVKPHFQFLLFMKATDQCLIKADDEEEEGQEERKKVEETTKETEPDATEECRPEKELDNVPPSPDPEPTPPSPKAKMEDVSTPAADTVSLPTSPVQKAESTRDRKDSNSGPKIPTGPFFPVLSKDESTTLQWPSELLEFTKSQPSLSYSCNPLYFDFKLSRNKGVRAGKATKSPKPCEASNDKGQEMAASITTTTTTTTTTTVDAKTKPGTSTDNDKPTKKGELEQVESEEQKLQTGSTSAKKKKKKKKHKKSAKHSKRKTGKDGKGAKEEAEGETEATQEKPKKKKKHKRKKNKNKDPNPGEAAVDEKEKAKPKSEDKTVALTTGSGEATGNTAVETGKRKRANKEVPCKSGAEEGGAGKGNDKVNSSEEHSGAKRQKTDSSEKSQSASCSSSAQKNPGPGRPPSSGSEGGGGSNAKRSRHHRSSPREQRRHHSEESRRSCSRSSRRGERRGSSRRRHHGQTSRSHSYSSSSERSSAGSSAYSRRSRSNSSYSNYSKEGRRRRHSKRSSDSEYERRGSRGRRRSRRHRSSSSSSEESRSRSRSHSRRKRHRRHHRSSSRSSSSWSRSTSPRSWRRSYSRSHSSASRSSSSTKGSSRRRAPRARVETDAQRRDFNRSCIYRSQSPRSSSSRGLNRNTHSSSSQSLRQGGSRDAGEQKNSLTARQLLEKVQSKRSSEDSATGTKSGNKIKNPPQGYFGPKLPPTLGSKSMLPLFGKLQAGKKPLFPLTRPMEVGKSGAGKCIEPEVILVEAIREFPPPPPPPAPPVQKVEEAPQITVVQEETQHPAIEAPVHQEPLPLFEPDEPSMAMAQYQAESGQDPSQNPMMESLMPEMQHQQHQMHAYPSYPPPSLEEECMEAEEDGLAPLESQPITFTPEEMEKYGKLQQAAQQHIQQQLMAKQVKTFPSAAAAAASLAQPLPPPTMQQIHIQQPTMSMASGTSITTVQHAILQHHAAAAAAMGIHQHPAHAHHPHPAHAQLAQVHHIPQHHLTPISLSPLGHSLSHSLGHTLGHSLGHTLGHSLGHTLGHSLGHAGLIPAHHTAFLSGQPIHIIPASALHHGPLALHHVPHGLYPTLFSSRPSQAAAAAALQLHPLLHPIFSGQDLQHPPNHGS</sequence>
<name>A0AAN8D0P6_CHAGU</name>
<feature type="compositionally biased region" description="Low complexity" evidence="6">
    <location>
        <begin position="869"/>
        <end position="903"/>
    </location>
</feature>
<keyword evidence="5" id="KW-0175">Coiled coil</keyword>
<feature type="compositionally biased region" description="Basic and acidic residues" evidence="6">
    <location>
        <begin position="1071"/>
        <end position="1082"/>
    </location>
</feature>
<keyword evidence="3" id="KW-0862">Zinc</keyword>
<evidence type="ECO:0000256" key="1">
    <source>
        <dbReference type="ARBA" id="ARBA00022723"/>
    </source>
</evidence>
<dbReference type="GO" id="GO:0008270">
    <property type="term" value="F:zinc ion binding"/>
    <property type="evidence" value="ECO:0007669"/>
    <property type="project" value="UniProtKB-KW"/>
</dbReference>
<feature type="compositionally biased region" description="Basic residues" evidence="6">
    <location>
        <begin position="925"/>
        <end position="936"/>
    </location>
</feature>
<feature type="region of interest" description="Disordered" evidence="6">
    <location>
        <begin position="1"/>
        <end position="26"/>
    </location>
</feature>
<feature type="compositionally biased region" description="Polar residues" evidence="6">
    <location>
        <begin position="1083"/>
        <end position="1093"/>
    </location>
</feature>
<feature type="compositionally biased region" description="Pro residues" evidence="6">
    <location>
        <begin position="467"/>
        <end position="479"/>
    </location>
</feature>
<feature type="compositionally biased region" description="Basic and acidic residues" evidence="6">
    <location>
        <begin position="620"/>
        <end position="630"/>
    </location>
</feature>
<dbReference type="InterPro" id="IPR052445">
    <property type="entry name" value="ZnF-G_patch_domain"/>
</dbReference>
<gene>
    <name evidence="9" type="ORF">CgunFtcFv8_008174</name>
</gene>
<feature type="compositionally biased region" description="Basic and acidic residues" evidence="6">
    <location>
        <begin position="768"/>
        <end position="790"/>
    </location>
</feature>
<keyword evidence="2 4" id="KW-0863">Zinc-finger</keyword>
<dbReference type="PROSITE" id="PS50174">
    <property type="entry name" value="G_PATCH"/>
    <property type="match status" value="1"/>
</dbReference>
<feature type="region of interest" description="Disordered" evidence="6">
    <location>
        <begin position="571"/>
        <end position="1114"/>
    </location>
</feature>
<feature type="compositionally biased region" description="Basic and acidic residues" evidence="6">
    <location>
        <begin position="437"/>
        <end position="464"/>
    </location>
</feature>
<dbReference type="SMART" id="SM00443">
    <property type="entry name" value="G_patch"/>
    <property type="match status" value="1"/>
</dbReference>
<feature type="compositionally biased region" description="Basic and acidic residues" evidence="6">
    <location>
        <begin position="702"/>
        <end position="726"/>
    </location>
</feature>
<dbReference type="PROSITE" id="PS50157">
    <property type="entry name" value="ZINC_FINGER_C2H2_2"/>
    <property type="match status" value="1"/>
</dbReference>
<feature type="region of interest" description="Disordered" evidence="6">
    <location>
        <begin position="312"/>
        <end position="373"/>
    </location>
</feature>
<dbReference type="InterPro" id="IPR013087">
    <property type="entry name" value="Znf_C2H2_type"/>
</dbReference>
<feature type="region of interest" description="Disordered" evidence="6">
    <location>
        <begin position="252"/>
        <end position="284"/>
    </location>
</feature>
<feature type="region of interest" description="Disordered" evidence="6">
    <location>
        <begin position="201"/>
        <end position="220"/>
    </location>
</feature>
<feature type="compositionally biased region" description="Low complexity" evidence="6">
    <location>
        <begin position="1027"/>
        <end position="1037"/>
    </location>
</feature>
<evidence type="ECO:0000256" key="5">
    <source>
        <dbReference type="SAM" id="Coils"/>
    </source>
</evidence>
<accession>A0AAN8D0P6</accession>
<feature type="compositionally biased region" description="Polar residues" evidence="6">
    <location>
        <begin position="728"/>
        <end position="742"/>
    </location>
</feature>